<dbReference type="PIRSF" id="PIRSF016477">
    <property type="entry name" value="Prefoldin_subunit_4"/>
    <property type="match status" value="1"/>
</dbReference>
<dbReference type="Pfam" id="PF01920">
    <property type="entry name" value="Prefoldin_2"/>
    <property type="match status" value="1"/>
</dbReference>
<dbReference type="PANTHER" id="PTHR21100:SF9">
    <property type="entry name" value="PREFOLDIN SUBUNIT 4"/>
    <property type="match status" value="1"/>
</dbReference>
<protein>
    <submittedName>
        <fullName evidence="5">Prefoldin subunit 4</fullName>
    </submittedName>
</protein>
<dbReference type="SUPFAM" id="SSF46579">
    <property type="entry name" value="Prefoldin"/>
    <property type="match status" value="1"/>
</dbReference>
<comment type="caution">
    <text evidence="5">The sequence shown here is derived from an EMBL/GenBank/DDBJ whole genome shotgun (WGS) entry which is preliminary data.</text>
</comment>
<keyword evidence="4" id="KW-0175">Coiled coil</keyword>
<dbReference type="EMBL" id="BLLF01004706">
    <property type="protein sequence ID" value="GFH30105.1"/>
    <property type="molecule type" value="Genomic_DNA"/>
</dbReference>
<name>A0A6A0ABI4_HAELA</name>
<keyword evidence="6" id="KW-1185">Reference proteome</keyword>
<comment type="similarity">
    <text evidence="1">Belongs to the prefoldin subunit beta family.</text>
</comment>
<comment type="function">
    <text evidence="3">Binds specifically to cytosolic chaperonin (c-CPN) and transfers target proteins to it. Binds to nascent polypeptide chain and promotes folding in an environment in which there are many competing pathways for nonnative proteins.</text>
</comment>
<keyword evidence="2" id="KW-0143">Chaperone</keyword>
<dbReference type="GO" id="GO:0016272">
    <property type="term" value="C:prefoldin complex"/>
    <property type="evidence" value="ECO:0007669"/>
    <property type="project" value="InterPro"/>
</dbReference>
<dbReference type="AlphaFoldDB" id="A0A6A0ABI4"/>
<evidence type="ECO:0000313" key="6">
    <source>
        <dbReference type="Proteomes" id="UP000485058"/>
    </source>
</evidence>
<evidence type="ECO:0000256" key="4">
    <source>
        <dbReference type="SAM" id="Coils"/>
    </source>
</evidence>
<feature type="coiled-coil region" evidence="4">
    <location>
        <begin position="33"/>
        <end position="60"/>
    </location>
</feature>
<dbReference type="GO" id="GO:0005737">
    <property type="term" value="C:cytoplasm"/>
    <property type="evidence" value="ECO:0007669"/>
    <property type="project" value="TreeGrafter"/>
</dbReference>
<proteinExistence type="inferred from homology"/>
<feature type="non-terminal residue" evidence="5">
    <location>
        <position position="1"/>
    </location>
</feature>
<organism evidence="5 6">
    <name type="scientific">Haematococcus lacustris</name>
    <name type="common">Green alga</name>
    <name type="synonym">Haematococcus pluvialis</name>
    <dbReference type="NCBI Taxonomy" id="44745"/>
    <lineage>
        <taxon>Eukaryota</taxon>
        <taxon>Viridiplantae</taxon>
        <taxon>Chlorophyta</taxon>
        <taxon>core chlorophytes</taxon>
        <taxon>Chlorophyceae</taxon>
        <taxon>CS clade</taxon>
        <taxon>Chlamydomonadales</taxon>
        <taxon>Haematococcaceae</taxon>
        <taxon>Haematococcus</taxon>
    </lineage>
</organism>
<dbReference type="Proteomes" id="UP000485058">
    <property type="component" value="Unassembled WGS sequence"/>
</dbReference>
<dbReference type="InterPro" id="IPR016661">
    <property type="entry name" value="PFDN4"/>
</dbReference>
<evidence type="ECO:0000256" key="2">
    <source>
        <dbReference type="ARBA" id="ARBA00023186"/>
    </source>
</evidence>
<dbReference type="GO" id="GO:0051082">
    <property type="term" value="F:unfolded protein binding"/>
    <property type="evidence" value="ECO:0007669"/>
    <property type="project" value="InterPro"/>
</dbReference>
<dbReference type="GO" id="GO:0006457">
    <property type="term" value="P:protein folding"/>
    <property type="evidence" value="ECO:0007669"/>
    <property type="project" value="InterPro"/>
</dbReference>
<dbReference type="InterPro" id="IPR002777">
    <property type="entry name" value="PFD_beta-like"/>
</dbReference>
<evidence type="ECO:0000313" key="5">
    <source>
        <dbReference type="EMBL" id="GFH30105.1"/>
    </source>
</evidence>
<dbReference type="CDD" id="cd23165">
    <property type="entry name" value="Prefoldin_4"/>
    <property type="match status" value="1"/>
</dbReference>
<dbReference type="PANTHER" id="PTHR21100">
    <property type="entry name" value="PREFOLDIN SUBUNIT 4"/>
    <property type="match status" value="1"/>
</dbReference>
<reference evidence="5 6" key="1">
    <citation type="submission" date="2020-02" db="EMBL/GenBank/DDBJ databases">
        <title>Draft genome sequence of Haematococcus lacustris strain NIES-144.</title>
        <authorList>
            <person name="Morimoto D."/>
            <person name="Nakagawa S."/>
            <person name="Yoshida T."/>
            <person name="Sawayama S."/>
        </authorList>
    </citation>
    <scope>NUCLEOTIDE SEQUENCE [LARGE SCALE GENOMIC DNA]</scope>
    <source>
        <strain evidence="5 6">NIES-144</strain>
    </source>
</reference>
<evidence type="ECO:0000256" key="3">
    <source>
        <dbReference type="ARBA" id="ARBA00024667"/>
    </source>
</evidence>
<dbReference type="FunFam" id="1.10.287.370:FF:000005">
    <property type="entry name" value="Prefoldin subunit 4"/>
    <property type="match status" value="1"/>
</dbReference>
<evidence type="ECO:0000256" key="1">
    <source>
        <dbReference type="ARBA" id="ARBA00008045"/>
    </source>
</evidence>
<accession>A0A6A0ABI4</accession>
<gene>
    <name evidence="5" type="ORF">HaLaN_28890</name>
</gene>
<sequence length="124" mass="13938">MSKKDAAKAVEVLEEDQGRINEFNRLNNRSHELDATIKAKKKILEDLEDASNELMLSDEEQIRYVVGECFVHLDKEVAEARLQGMADAVKDEVQQLVGEVDGTQAKMKELKALLYGKFGTSINL</sequence>